<evidence type="ECO:0000313" key="12">
    <source>
        <dbReference type="EMBL" id="AGC22357.1"/>
    </source>
</evidence>
<evidence type="ECO:0000256" key="11">
    <source>
        <dbReference type="SAM" id="Phobius"/>
    </source>
</evidence>
<dbReference type="InterPro" id="IPR039428">
    <property type="entry name" value="NUOK/Mnh_C1-like"/>
</dbReference>
<comment type="subcellular location">
    <subcellularLocation>
        <location evidence="1">Membrane</location>
        <topology evidence="1">Multi-pass membrane protein</topology>
    </subcellularLocation>
</comment>
<evidence type="ECO:0000256" key="10">
    <source>
        <dbReference type="ARBA" id="ARBA00049551"/>
    </source>
</evidence>
<sequence>MFSLSIMILFFIYFSGLYVFCFMRNHLLLVLLSLGYMVISLFFMIILYLSLYNYILYFVIFYLVISVCEGALALSILVSMIRCYGNDFFGSFSLSLC</sequence>
<evidence type="ECO:0000256" key="3">
    <source>
        <dbReference type="ARBA" id="ARBA00016612"/>
    </source>
</evidence>
<evidence type="ECO:0000256" key="4">
    <source>
        <dbReference type="ARBA" id="ARBA00022692"/>
    </source>
</evidence>
<evidence type="ECO:0000256" key="2">
    <source>
        <dbReference type="ARBA" id="ARBA00010519"/>
    </source>
</evidence>
<evidence type="ECO:0000256" key="5">
    <source>
        <dbReference type="ARBA" id="ARBA00022967"/>
    </source>
</evidence>
<keyword evidence="12" id="KW-0496">Mitochondrion</keyword>
<organism evidence="12">
    <name type="scientific">Paramastax nigra</name>
    <dbReference type="NCBI Taxonomy" id="1260743"/>
    <lineage>
        <taxon>Eukaryota</taxon>
        <taxon>Metazoa</taxon>
        <taxon>Ecdysozoa</taxon>
        <taxon>Arthropoda</taxon>
        <taxon>Hexapoda</taxon>
        <taxon>Insecta</taxon>
        <taxon>Pterygota</taxon>
        <taxon>Neoptera</taxon>
        <taxon>Polyneoptera</taxon>
        <taxon>Orthoptera</taxon>
        <taxon>Caelifera</taxon>
        <taxon>Acrididea</taxon>
        <taxon>Acridomorpha</taxon>
        <taxon>Eumastacoidea</taxon>
        <taxon>Eumastacidae</taxon>
        <taxon>Paramastacinae</taxon>
        <taxon>Paramastax</taxon>
    </lineage>
</organism>
<reference evidence="12" key="1">
    <citation type="journal article" date="2013" name="Mol. Phylogenet. Evol.">
        <title>Searching for the optimal data partitioning strategy in mitochondrial phylogenomics: A phylogeny of Acridoidea (Insecta: Orthoptera: Caelifera) as a case study.</title>
        <authorList>
            <person name="Leavitt J.R."/>
            <person name="Hiatt K.D."/>
            <person name="Whiting M.F."/>
            <person name="Song H."/>
        </authorList>
    </citation>
    <scope>NUCLEOTIDE SEQUENCE</scope>
</reference>
<dbReference type="AlphaFoldDB" id="M4JCB2"/>
<evidence type="ECO:0000256" key="7">
    <source>
        <dbReference type="ARBA" id="ARBA00023027"/>
    </source>
</evidence>
<keyword evidence="8 11" id="KW-0472">Membrane</keyword>
<evidence type="ECO:0000256" key="6">
    <source>
        <dbReference type="ARBA" id="ARBA00022989"/>
    </source>
</evidence>
<comment type="catalytic activity">
    <reaction evidence="10">
        <text>a ubiquinone + NADH + 5 H(+)(in) = a ubiquinol + NAD(+) + 4 H(+)(out)</text>
        <dbReference type="Rhea" id="RHEA:29091"/>
        <dbReference type="Rhea" id="RHEA-COMP:9565"/>
        <dbReference type="Rhea" id="RHEA-COMP:9566"/>
        <dbReference type="ChEBI" id="CHEBI:15378"/>
        <dbReference type="ChEBI" id="CHEBI:16389"/>
        <dbReference type="ChEBI" id="CHEBI:17976"/>
        <dbReference type="ChEBI" id="CHEBI:57540"/>
        <dbReference type="ChEBI" id="CHEBI:57945"/>
        <dbReference type="EC" id="7.1.1.2"/>
    </reaction>
</comment>
<feature type="transmembrane region" description="Helical" evidence="11">
    <location>
        <begin position="55"/>
        <end position="78"/>
    </location>
</feature>
<gene>
    <name evidence="12" type="primary">nad4l</name>
</gene>
<evidence type="ECO:0000256" key="8">
    <source>
        <dbReference type="ARBA" id="ARBA00023136"/>
    </source>
</evidence>
<accession>M4JCB2</accession>
<keyword evidence="5" id="KW-1278">Translocase</keyword>
<evidence type="ECO:0000256" key="9">
    <source>
        <dbReference type="ARBA" id="ARBA00031586"/>
    </source>
</evidence>
<keyword evidence="6 11" id="KW-1133">Transmembrane helix</keyword>
<keyword evidence="7" id="KW-0520">NAD</keyword>
<keyword evidence="4 11" id="KW-0812">Transmembrane</keyword>
<dbReference type="Pfam" id="PF00420">
    <property type="entry name" value="Oxidored_q2"/>
    <property type="match status" value="1"/>
</dbReference>
<proteinExistence type="inferred from homology"/>
<dbReference type="GO" id="GO:0016020">
    <property type="term" value="C:membrane"/>
    <property type="evidence" value="ECO:0007669"/>
    <property type="project" value="UniProtKB-SubCell"/>
</dbReference>
<protein>
    <recommendedName>
        <fullName evidence="3">NADH-ubiquinone oxidoreductase chain 4L</fullName>
    </recommendedName>
    <alternativeName>
        <fullName evidence="9">NADH dehydrogenase subunit 4L</fullName>
    </alternativeName>
</protein>
<name>M4JCB2_9ORTH</name>
<comment type="similarity">
    <text evidence="2">Belongs to the complex I subunit 4L family.</text>
</comment>
<dbReference type="Gene3D" id="1.10.287.3510">
    <property type="match status" value="1"/>
</dbReference>
<evidence type="ECO:0000256" key="1">
    <source>
        <dbReference type="ARBA" id="ARBA00004141"/>
    </source>
</evidence>
<feature type="transmembrane region" description="Helical" evidence="11">
    <location>
        <begin position="28"/>
        <end position="49"/>
    </location>
</feature>
<dbReference type="GO" id="GO:0008137">
    <property type="term" value="F:NADH dehydrogenase (ubiquinone) activity"/>
    <property type="evidence" value="ECO:0007669"/>
    <property type="project" value="UniProtKB-EC"/>
</dbReference>
<feature type="transmembrane region" description="Helical" evidence="11">
    <location>
        <begin position="6"/>
        <end position="23"/>
    </location>
</feature>
<geneLocation type="mitochondrion" evidence="12"/>
<dbReference type="EMBL" id="JX913772">
    <property type="protein sequence ID" value="AGC22357.1"/>
    <property type="molecule type" value="Genomic_DNA"/>
</dbReference>